<feature type="non-terminal residue" evidence="1">
    <location>
        <position position="1"/>
    </location>
</feature>
<dbReference type="SUPFAM" id="SSF52047">
    <property type="entry name" value="RNI-like"/>
    <property type="match status" value="1"/>
</dbReference>
<dbReference type="STRING" id="97359.A0A550D063"/>
<sequence>CPIHKLPTELLCTIFLMCGETNRIFDYPQDERVIARPTERPRRQPSRYSRSSVLFGYVCSRWLTITRGCPQLWTLIDIAMPEACDIVALKLCLDNSAKLPLSLRMDDRFSSPRSEEKSAICSATCLRFMNLVAFAAHRWAEISIFWAEYTPRPIILAAPLFSVPAGSFRSLVRATVDLSAERDSNSSASKGLWRTFNGSTALRTVRLQSYDQWQGVYIYVAVLGSLRLQSLTSLGVKDVLPEHVMDLLKRCPALESFQAVVSTALGSNKGDLIPIVKKPISLSQLKVLILSGQRSFGNLFKGIKVPLLNRLDLSNAGVQADLIEDMLTRSNAQLRMLSIWQGVKHDGVPKEIMALLRCAALRQLKIFRY</sequence>
<dbReference type="Gene3D" id="3.80.10.10">
    <property type="entry name" value="Ribonuclease Inhibitor"/>
    <property type="match status" value="1"/>
</dbReference>
<dbReference type="InterPro" id="IPR032675">
    <property type="entry name" value="LRR_dom_sf"/>
</dbReference>
<dbReference type="Proteomes" id="UP000320762">
    <property type="component" value="Unassembled WGS sequence"/>
</dbReference>
<dbReference type="AlphaFoldDB" id="A0A550D063"/>
<keyword evidence="2" id="KW-1185">Reference proteome</keyword>
<dbReference type="EMBL" id="VDMD01000001">
    <property type="protein sequence ID" value="TRM70417.1"/>
    <property type="molecule type" value="Genomic_DNA"/>
</dbReference>
<gene>
    <name evidence="1" type="ORF">BD626DRAFT_364061</name>
</gene>
<accession>A0A550D063</accession>
<proteinExistence type="predicted"/>
<feature type="non-terminal residue" evidence="1">
    <location>
        <position position="369"/>
    </location>
</feature>
<protein>
    <submittedName>
        <fullName evidence="1">Uncharacterized protein</fullName>
    </submittedName>
</protein>
<reference evidence="1 2" key="1">
    <citation type="journal article" date="2019" name="New Phytol.">
        <title>Comparative genomics reveals unique wood-decay strategies and fruiting body development in the Schizophyllaceae.</title>
        <authorList>
            <person name="Almasi E."/>
            <person name="Sahu N."/>
            <person name="Krizsan K."/>
            <person name="Balint B."/>
            <person name="Kovacs G.M."/>
            <person name="Kiss B."/>
            <person name="Cseklye J."/>
            <person name="Drula E."/>
            <person name="Henrissat B."/>
            <person name="Nagy I."/>
            <person name="Chovatia M."/>
            <person name="Adam C."/>
            <person name="LaButti K."/>
            <person name="Lipzen A."/>
            <person name="Riley R."/>
            <person name="Grigoriev I.V."/>
            <person name="Nagy L.G."/>
        </authorList>
    </citation>
    <scope>NUCLEOTIDE SEQUENCE [LARGE SCALE GENOMIC DNA]</scope>
    <source>
        <strain evidence="1 2">NL-1724</strain>
    </source>
</reference>
<comment type="caution">
    <text evidence="1">The sequence shown here is derived from an EMBL/GenBank/DDBJ whole genome shotgun (WGS) entry which is preliminary data.</text>
</comment>
<dbReference type="OrthoDB" id="2919606at2759"/>
<organism evidence="1 2">
    <name type="scientific">Schizophyllum amplum</name>
    <dbReference type="NCBI Taxonomy" id="97359"/>
    <lineage>
        <taxon>Eukaryota</taxon>
        <taxon>Fungi</taxon>
        <taxon>Dikarya</taxon>
        <taxon>Basidiomycota</taxon>
        <taxon>Agaricomycotina</taxon>
        <taxon>Agaricomycetes</taxon>
        <taxon>Agaricomycetidae</taxon>
        <taxon>Agaricales</taxon>
        <taxon>Schizophyllaceae</taxon>
        <taxon>Schizophyllum</taxon>
    </lineage>
</organism>
<evidence type="ECO:0000313" key="1">
    <source>
        <dbReference type="EMBL" id="TRM70417.1"/>
    </source>
</evidence>
<evidence type="ECO:0000313" key="2">
    <source>
        <dbReference type="Proteomes" id="UP000320762"/>
    </source>
</evidence>
<name>A0A550D063_9AGAR</name>